<evidence type="ECO:0000256" key="2">
    <source>
        <dbReference type="ARBA" id="ARBA00004147"/>
    </source>
</evidence>
<protein>
    <submittedName>
        <fullName evidence="19">Replication-associated protein</fullName>
    </submittedName>
</protein>
<evidence type="ECO:0000256" key="7">
    <source>
        <dbReference type="ARBA" id="ARBA00022722"/>
    </source>
</evidence>
<evidence type="ECO:0000256" key="11">
    <source>
        <dbReference type="ARBA" id="ARBA00022801"/>
    </source>
</evidence>
<dbReference type="GO" id="GO:0000166">
    <property type="term" value="F:nucleotide binding"/>
    <property type="evidence" value="ECO:0007669"/>
    <property type="project" value="UniProtKB-KW"/>
</dbReference>
<evidence type="ECO:0000256" key="16">
    <source>
        <dbReference type="ARBA" id="ARBA00049360"/>
    </source>
</evidence>
<evidence type="ECO:0000256" key="6">
    <source>
        <dbReference type="ARBA" id="ARBA00022705"/>
    </source>
</evidence>
<dbReference type="GO" id="GO:0046872">
    <property type="term" value="F:metal ion binding"/>
    <property type="evidence" value="ECO:0007669"/>
    <property type="project" value="UniProtKB-KW"/>
</dbReference>
<proteinExistence type="inferred from homology"/>
<dbReference type="GO" id="GO:0016779">
    <property type="term" value="F:nucleotidyltransferase activity"/>
    <property type="evidence" value="ECO:0007669"/>
    <property type="project" value="UniProtKB-KW"/>
</dbReference>
<keyword evidence="10" id="KW-0255">Endonuclease</keyword>
<evidence type="ECO:0000313" key="19">
    <source>
        <dbReference type="EMBL" id="ATU31570.1"/>
    </source>
</evidence>
<keyword evidence="13" id="KW-0238">DNA-binding</keyword>
<keyword evidence="12" id="KW-0190">Covalent protein-DNA linkage</keyword>
<keyword evidence="11" id="KW-0378">Hydrolase</keyword>
<dbReference type="GO" id="GO:0004519">
    <property type="term" value="F:endonuclease activity"/>
    <property type="evidence" value="ECO:0007669"/>
    <property type="project" value="UniProtKB-KW"/>
</dbReference>
<keyword evidence="6" id="KW-0235">DNA replication</keyword>
<dbReference type="GO" id="GO:0016787">
    <property type="term" value="F:hydrolase activity"/>
    <property type="evidence" value="ECO:0007669"/>
    <property type="project" value="UniProtKB-KW"/>
</dbReference>
<comment type="function">
    <text evidence="17">Initiates and terminates the replication only of its own subviral DNA molecule. The closed circular ssDNA genome is first converted to a superhelical dsDNA. Rep binds a specific hairpin at the genome origin of replication. Introduces an endonucleolytic nick within the intergenic region of the genome, thereby initiating the rolling circle replication (RCR). Following cleavage, binds covalently to the 5'-phosphate of DNA as a tyrosyl ester. The cleavage gives rise to a free 3'-OH that serves as a primer for the cellular DNA polymerase. The polymerase synthesizes the (+) strand DNA by rolling circle mechanism. After one round of replication, a Rep-catalyzed nucleotidyl transfer reaction releases a circular single-stranded virus genome, thereby terminating the replication. Displays origin-specific DNA cleavage, nucleotidyl transferase, ATPase and helicase activities.</text>
</comment>
<evidence type="ECO:0000256" key="14">
    <source>
        <dbReference type="ARBA" id="ARBA00023268"/>
    </source>
</evidence>
<evidence type="ECO:0000256" key="4">
    <source>
        <dbReference type="ARBA" id="ARBA00022679"/>
    </source>
</evidence>
<evidence type="ECO:0000256" key="12">
    <source>
        <dbReference type="ARBA" id="ARBA00023124"/>
    </source>
</evidence>
<evidence type="ECO:0000256" key="1">
    <source>
        <dbReference type="ARBA" id="ARBA00001936"/>
    </source>
</evidence>
<keyword evidence="7" id="KW-0540">Nuclease</keyword>
<comment type="catalytic activity">
    <reaction evidence="16">
        <text>ATP + H2O = ADP + phosphate + H(+)</text>
        <dbReference type="Rhea" id="RHEA:13065"/>
        <dbReference type="ChEBI" id="CHEBI:15377"/>
        <dbReference type="ChEBI" id="CHEBI:15378"/>
        <dbReference type="ChEBI" id="CHEBI:30616"/>
        <dbReference type="ChEBI" id="CHEBI:43474"/>
        <dbReference type="ChEBI" id="CHEBI:456216"/>
    </reaction>
</comment>
<comment type="cofactor">
    <cofactor evidence="1">
        <name>Mn(2+)</name>
        <dbReference type="ChEBI" id="CHEBI:29035"/>
    </cofactor>
</comment>
<sequence length="282" mass="32798">MASKRWCFTLNYKTAVERESFISLFTRDEMNYFVCGDETAPTTYQKHLQGYVSFKKMIRLGGLKKKFGSRAHWEIAKGDDFQNRDYCTKETLISEIGAPVKKGSNQRKIMDLYLQDPEEMQLKDPDTALRCNAKKLRIEYCSSFDVLSLRPWQSELHRVLMTEPDDRTIIWVYGANGGEGKSTFAKELIKYGWFYNPGGKTQDILYMYAQDPERNIAFDVPRCSSEMMNYQAMEMLKNRVFASTKYRPVDLCVRRKVHLIVFANVSPDPTKISEDRIVIVNC</sequence>
<evidence type="ECO:0000256" key="15">
    <source>
        <dbReference type="ARBA" id="ARBA00046883"/>
    </source>
</evidence>
<dbReference type="GO" id="GO:0003723">
    <property type="term" value="F:RNA binding"/>
    <property type="evidence" value="ECO:0007669"/>
    <property type="project" value="InterPro"/>
</dbReference>
<dbReference type="InterPro" id="IPR000605">
    <property type="entry name" value="Helicase_SF3_ssDNA/RNA_vir"/>
</dbReference>
<dbReference type="InterPro" id="IPR049912">
    <property type="entry name" value="CRESS_DNA_REP"/>
</dbReference>
<accession>A0A2D3E296</accession>
<reference evidence="19" key="1">
    <citation type="submission" date="2017-07" db="EMBL/GenBank/DDBJ databases">
        <title>Faba bean necrotic yellows virus genomes circulating in Tunisia.</title>
        <authorList>
            <person name="Kraberger S."/>
            <person name="Stainton D."/>
            <person name="Timoumi S."/>
            <person name="Kumari S."/>
            <person name="Varsani A."/>
        </authorList>
    </citation>
    <scope>NUCLEOTIDE SEQUENCE</scope>
    <source>
        <strain evidence="19">TN-Tuf4_1-2015</strain>
    </source>
</reference>
<keyword evidence="5" id="KW-0548">Nucleotidyltransferase</keyword>
<dbReference type="GO" id="GO:0042025">
    <property type="term" value="C:host cell nucleus"/>
    <property type="evidence" value="ECO:0007669"/>
    <property type="project" value="UniProtKB-SubCell"/>
</dbReference>
<dbReference type="PROSITE" id="PS52020">
    <property type="entry name" value="CRESS_DNA_REP"/>
    <property type="match status" value="1"/>
</dbReference>
<keyword evidence="9" id="KW-0547">Nucleotide-binding</keyword>
<comment type="subcellular location">
    <subcellularLocation>
        <location evidence="2">Host nucleus</location>
    </subcellularLocation>
</comment>
<dbReference type="Pfam" id="PF00910">
    <property type="entry name" value="RNA_helicase"/>
    <property type="match status" value="1"/>
</dbReference>
<dbReference type="GO" id="GO:0006260">
    <property type="term" value="P:DNA replication"/>
    <property type="evidence" value="ECO:0007669"/>
    <property type="project" value="UniProtKB-KW"/>
</dbReference>
<keyword evidence="14" id="KW-0511">Multifunctional enzyme</keyword>
<evidence type="ECO:0000256" key="10">
    <source>
        <dbReference type="ARBA" id="ARBA00022759"/>
    </source>
</evidence>
<dbReference type="GO" id="GO:0003724">
    <property type="term" value="F:RNA helicase activity"/>
    <property type="evidence" value="ECO:0007669"/>
    <property type="project" value="InterPro"/>
</dbReference>
<organism evidence="19">
    <name type="scientific">Faba bean necrotic yellows virus associated alphasatellite 1</name>
    <dbReference type="NCBI Taxonomy" id="2052606"/>
    <lineage>
        <taxon>Viruses</taxon>
        <taxon>Viruses incertae sedis</taxon>
        <taxon>Alphasatellitidae</taxon>
        <taxon>Nanoalphasatellitinae</taxon>
        <taxon>Subclovsatellite</taxon>
        <taxon>Subclovsatellite tunisifabae</taxon>
        <taxon>Faba bean necrotic yellows alphasatellite 3</taxon>
    </lineage>
</organism>
<keyword evidence="8" id="KW-0479">Metal-binding</keyword>
<evidence type="ECO:0000256" key="5">
    <source>
        <dbReference type="ARBA" id="ARBA00022695"/>
    </source>
</evidence>
<comment type="subunit">
    <text evidence="15">Homooligomer. Rep binds to repeated DNA motifs (iterons).</text>
</comment>
<dbReference type="GO" id="GO:0003677">
    <property type="term" value="F:DNA binding"/>
    <property type="evidence" value="ECO:0007669"/>
    <property type="project" value="UniProtKB-KW"/>
</dbReference>
<feature type="domain" description="CRESS-DNA virus Rep endonuclease" evidence="18">
    <location>
        <begin position="1"/>
        <end position="99"/>
    </location>
</feature>
<keyword evidence="4" id="KW-0808">Transferase</keyword>
<comment type="similarity">
    <text evidence="3">Belongs to the nanoviridea/circoviridae replication-associated protein family.</text>
</comment>
<dbReference type="Gene3D" id="3.40.1310.20">
    <property type="match status" value="1"/>
</dbReference>
<evidence type="ECO:0000256" key="13">
    <source>
        <dbReference type="ARBA" id="ARBA00023125"/>
    </source>
</evidence>
<dbReference type="Pfam" id="PF02407">
    <property type="entry name" value="Viral_Rep"/>
    <property type="match status" value="1"/>
</dbReference>
<evidence type="ECO:0000256" key="9">
    <source>
        <dbReference type="ARBA" id="ARBA00022741"/>
    </source>
</evidence>
<evidence type="ECO:0000256" key="17">
    <source>
        <dbReference type="ARBA" id="ARBA00049943"/>
    </source>
</evidence>
<evidence type="ECO:0000256" key="3">
    <source>
        <dbReference type="ARBA" id="ARBA00006649"/>
    </source>
</evidence>
<dbReference type="EMBL" id="MF510473">
    <property type="protein sequence ID" value="ATU31570.1"/>
    <property type="molecule type" value="Genomic_DNA"/>
</dbReference>
<evidence type="ECO:0000259" key="18">
    <source>
        <dbReference type="PROSITE" id="PS52020"/>
    </source>
</evidence>
<name>A0A2D3E296_9VIRU</name>
<evidence type="ECO:0000256" key="8">
    <source>
        <dbReference type="ARBA" id="ARBA00022723"/>
    </source>
</evidence>